<evidence type="ECO:0000313" key="2">
    <source>
        <dbReference type="Proteomes" id="UP001140091"/>
    </source>
</evidence>
<gene>
    <name evidence="1" type="ORF">H1R20_g16020</name>
</gene>
<proteinExistence type="predicted"/>
<name>A0A9W8IWL8_9AGAR</name>
<keyword evidence="2" id="KW-1185">Reference proteome</keyword>
<sequence length="174" mass="19934">MVATNATHPDHPNLKAHVKAVKAGLQESEKLSNSTPVSLIEVLRPYVWRARAIPLVVSPFLEIWDILWEGLEVKDRQADDEDTCYPDEYLHIVDEVMPRQFHKVLRQIHKGDECSDDEDENKEGDYDDDEIGAAELRNTHTKHQPQPVYKPCMVTRCESQAARKSKCEFVGVIE</sequence>
<dbReference type="OrthoDB" id="3220614at2759"/>
<comment type="caution">
    <text evidence="1">The sequence shown here is derived from an EMBL/GenBank/DDBJ whole genome shotgun (WGS) entry which is preliminary data.</text>
</comment>
<evidence type="ECO:0000313" key="1">
    <source>
        <dbReference type="EMBL" id="KAJ2921073.1"/>
    </source>
</evidence>
<accession>A0A9W8IWL8</accession>
<dbReference type="AlphaFoldDB" id="A0A9W8IWL8"/>
<reference evidence="1" key="1">
    <citation type="submission" date="2022-06" db="EMBL/GenBank/DDBJ databases">
        <title>Genome Sequence of Candolleomyces eurysporus.</title>
        <authorList>
            <person name="Buettner E."/>
        </authorList>
    </citation>
    <scope>NUCLEOTIDE SEQUENCE</scope>
    <source>
        <strain evidence="1">VTCC 930004</strain>
    </source>
</reference>
<dbReference type="Proteomes" id="UP001140091">
    <property type="component" value="Unassembled WGS sequence"/>
</dbReference>
<feature type="non-terminal residue" evidence="1">
    <location>
        <position position="1"/>
    </location>
</feature>
<dbReference type="EMBL" id="JANBPK010001682">
    <property type="protein sequence ID" value="KAJ2921073.1"/>
    <property type="molecule type" value="Genomic_DNA"/>
</dbReference>
<protein>
    <submittedName>
        <fullName evidence="1">Uncharacterized protein</fullName>
    </submittedName>
</protein>
<organism evidence="1 2">
    <name type="scientific">Candolleomyces eurysporus</name>
    <dbReference type="NCBI Taxonomy" id="2828524"/>
    <lineage>
        <taxon>Eukaryota</taxon>
        <taxon>Fungi</taxon>
        <taxon>Dikarya</taxon>
        <taxon>Basidiomycota</taxon>
        <taxon>Agaricomycotina</taxon>
        <taxon>Agaricomycetes</taxon>
        <taxon>Agaricomycetidae</taxon>
        <taxon>Agaricales</taxon>
        <taxon>Agaricineae</taxon>
        <taxon>Psathyrellaceae</taxon>
        <taxon>Candolleomyces</taxon>
    </lineage>
</organism>